<dbReference type="EMBL" id="JELW01000004">
    <property type="protein sequence ID" value="EXV03091.1"/>
    <property type="molecule type" value="Genomic_DNA"/>
</dbReference>
<evidence type="ECO:0008006" key="3">
    <source>
        <dbReference type="Google" id="ProtNLM"/>
    </source>
</evidence>
<dbReference type="InterPro" id="IPR011009">
    <property type="entry name" value="Kinase-like_dom_sf"/>
</dbReference>
<protein>
    <recommendedName>
        <fullName evidence="3">Aminoglycoside phosphotransferase</fullName>
    </recommendedName>
</protein>
<name>A0A0A1V0E4_9HYPO</name>
<dbReference type="Proteomes" id="UP000030151">
    <property type="component" value="Unassembled WGS sequence"/>
</dbReference>
<organism evidence="1 2">
    <name type="scientific">Metarhizium robertsii</name>
    <dbReference type="NCBI Taxonomy" id="568076"/>
    <lineage>
        <taxon>Eukaryota</taxon>
        <taxon>Fungi</taxon>
        <taxon>Dikarya</taxon>
        <taxon>Ascomycota</taxon>
        <taxon>Pezizomycotina</taxon>
        <taxon>Sordariomycetes</taxon>
        <taxon>Hypocreomycetidae</taxon>
        <taxon>Hypocreales</taxon>
        <taxon>Clavicipitaceae</taxon>
        <taxon>Metarhizium</taxon>
    </lineage>
</organism>
<dbReference type="AlphaFoldDB" id="A0A0A1V0E4"/>
<dbReference type="PANTHER" id="PTHR21310">
    <property type="entry name" value="AMINOGLYCOSIDE PHOSPHOTRANSFERASE-RELATED-RELATED"/>
    <property type="match status" value="1"/>
</dbReference>
<dbReference type="HOGENOM" id="CLU_025005_3_1_1"/>
<proteinExistence type="predicted"/>
<reference evidence="1 2" key="1">
    <citation type="submission" date="2014-02" db="EMBL/GenBank/DDBJ databases">
        <title>The genome sequence of the entomopathogenic fungus Metarhizium robertsii ARSEF 2575.</title>
        <authorList>
            <person name="Giuliano Garisto Donzelli B."/>
            <person name="Roe B.A."/>
            <person name="Macmil S.L."/>
            <person name="Krasnoff S.B."/>
            <person name="Gibson D.M."/>
        </authorList>
    </citation>
    <scope>NUCLEOTIDE SEQUENCE [LARGE SCALE GENOMIC DNA]</scope>
    <source>
        <strain evidence="1 2">ARSEF 2575</strain>
    </source>
</reference>
<comment type="caution">
    <text evidence="1">The sequence shown here is derived from an EMBL/GenBank/DDBJ whole genome shotgun (WGS) entry which is preliminary data.</text>
</comment>
<sequence>MASTIPLLDHESVTFEEAKNLDFNVIHRHNQVALAKQLYHDLWSHRESIATITKKQLGLDAGAECSVALPQDWIRGKFNVCIPIEVKSRRLGRRVLMRCPMPFALRDSASLDEKLRGEVGAYLWMQEHCPDIRIPQLYGFSTSNGHFTHEARLPWYMRLRRIVLRLFRSVFQHPALSSYAPMAAPTTLPTQYMLLDYIGQDVGQMLSSTWNIHRHDPSHRNRLFHGLARIMISLARIPQPRIGSFRFHDDCTVTLTNRPSFAATALLENWGAEPSIDHEETYCSTESYVADMITLHDNYFYSNESAADDEHDCRAQMAIRTMLRTLSHNYIKREYRNGPFLLQLTDLHQSNVFVDDDWNITCLLDLEWLCALPPEALSAPYWFTGRSIDGIVDNHEGQNLTEYDCIRKEFMRAFSEEESRFKLVWPLSRIMEEMWQSKGTWFWHSLESVNGAYYLVYDHLVPQFSETISGLDKSFALLWRRKSQHIVEKKISDFNGYTQKLGRLYTE</sequence>
<dbReference type="SUPFAM" id="SSF56112">
    <property type="entry name" value="Protein kinase-like (PK-like)"/>
    <property type="match status" value="1"/>
</dbReference>
<evidence type="ECO:0000313" key="1">
    <source>
        <dbReference type="EMBL" id="EXV03091.1"/>
    </source>
</evidence>
<gene>
    <name evidence="1" type="ORF">X797_004214</name>
</gene>
<evidence type="ECO:0000313" key="2">
    <source>
        <dbReference type="Proteomes" id="UP000030151"/>
    </source>
</evidence>
<dbReference type="OrthoDB" id="3645574at2759"/>
<accession>A0A0A1V0E4</accession>
<dbReference type="InterPro" id="IPR051678">
    <property type="entry name" value="AGP_Transferase"/>
</dbReference>
<dbReference type="PANTHER" id="PTHR21310:SF37">
    <property type="entry name" value="AMINOGLYCOSIDE PHOSPHOTRANSFERASE DOMAIN-CONTAINING PROTEIN"/>
    <property type="match status" value="1"/>
</dbReference>